<accession>A0ABD6G7F8</accession>
<reference evidence="1 2" key="1">
    <citation type="submission" date="2019-11" db="EMBL/GenBank/DDBJ databases">
        <title>Whole-genome sequencing of Allorhizobium vitis.</title>
        <authorList>
            <person name="Gan H.M."/>
            <person name="Savka M.A."/>
        </authorList>
    </citation>
    <scope>NUCLEOTIDE SEQUENCE [LARGE SCALE GENOMIC DNA]</scope>
    <source>
        <strain evidence="1 2">AB4</strain>
    </source>
</reference>
<organism evidence="1 2">
    <name type="scientific">Agrobacterium vitis</name>
    <name type="common">Rhizobium vitis</name>
    <dbReference type="NCBI Taxonomy" id="373"/>
    <lineage>
        <taxon>Bacteria</taxon>
        <taxon>Pseudomonadati</taxon>
        <taxon>Pseudomonadota</taxon>
        <taxon>Alphaproteobacteria</taxon>
        <taxon>Hyphomicrobiales</taxon>
        <taxon>Rhizobiaceae</taxon>
        <taxon>Rhizobium/Agrobacterium group</taxon>
        <taxon>Agrobacterium</taxon>
    </lineage>
</organism>
<dbReference type="AlphaFoldDB" id="A0ABD6G7F8"/>
<sequence>MAKRKRVKARETLLTTLSHLDDALTMQLMWSVNALQSDNAPDLTRYLRYPKEAAGAKLVDRHFVPKWEIENALLLMMSTPKQKVNFLREPDYRNYDTAASIINQLKNAELAEERVLLNPSNILFEVPRLAHKQFMWQRIMFEPARLYRYYFVYGQGKCAEYFEQRYSLTINDFALGCILLHALAIRAAWHKLPIIPNDLPLRNDVFEKTLGIISLEMQDMRAETLRRITNVASPEKAKIAYLPSSLRQYPIVTTAKHQKQMIAPLPQLIIFRMTSGLYYDLQEGPKSLIEEANSRFEEFGKKLLDARCPRFETLREHEFVVSKAKTYRTPDLLLKDGGVVKVVFECKATKLTFDAQFGDDPYAEAPNAYNQIAKGMSQLWKFFSRARRGIYIQEQIDPNAKGVILTMENWWQLDQTPLKALRAEAEKLCADEPDMLPEDKREVIFTSIEDLEYVLAVSDEDQFLKTLDDSQKEEFFGWALADVRNPYRKEELERKDYPFKIGEILPLLKKVAGD</sequence>
<proteinExistence type="predicted"/>
<dbReference type="EMBL" id="MBEV02000001">
    <property type="protein sequence ID" value="MUP03443.1"/>
    <property type="molecule type" value="Genomic_DNA"/>
</dbReference>
<evidence type="ECO:0000313" key="2">
    <source>
        <dbReference type="Proteomes" id="UP000175993"/>
    </source>
</evidence>
<protein>
    <submittedName>
        <fullName evidence="1">Uncharacterized protein</fullName>
    </submittedName>
</protein>
<comment type="caution">
    <text evidence="1">The sequence shown here is derived from an EMBL/GenBank/DDBJ whole genome shotgun (WGS) entry which is preliminary data.</text>
</comment>
<dbReference type="Proteomes" id="UP000175993">
    <property type="component" value="Unassembled WGS sequence"/>
</dbReference>
<dbReference type="RefSeq" id="WP_139190351.1">
    <property type="nucleotide sequence ID" value="NZ_CP118259.1"/>
</dbReference>
<evidence type="ECO:0000313" key="1">
    <source>
        <dbReference type="EMBL" id="MUP03443.1"/>
    </source>
</evidence>
<name>A0ABD6G7F8_AGRVI</name>
<gene>
    <name evidence="1" type="ORF">BBI04_001200</name>
</gene>